<dbReference type="PIRSF" id="PIRSF500136">
    <property type="entry name" value="UDP_ManNAc_DH"/>
    <property type="match status" value="1"/>
</dbReference>
<dbReference type="InterPro" id="IPR014026">
    <property type="entry name" value="UDP-Glc/GDP-Man_DH_dimer"/>
</dbReference>
<comment type="caution">
    <text evidence="5">The sequence shown here is derived from an EMBL/GenBank/DDBJ whole genome shotgun (WGS) entry which is preliminary data.</text>
</comment>
<keyword evidence="6" id="KW-1185">Reference proteome</keyword>
<protein>
    <submittedName>
        <fullName evidence="5">UDP-N-acetyl-D-glucosamine dehydrogenase</fullName>
        <ecNumber evidence="5">1.1.1.136</ecNumber>
    </submittedName>
</protein>
<accession>A0ABU0K015</accession>
<dbReference type="PIRSF" id="PIRSF000124">
    <property type="entry name" value="UDPglc_GDPman_dh"/>
    <property type="match status" value="1"/>
</dbReference>
<dbReference type="SMART" id="SM00984">
    <property type="entry name" value="UDPG_MGDP_dh_C"/>
    <property type="match status" value="1"/>
</dbReference>
<dbReference type="PANTHER" id="PTHR43491">
    <property type="entry name" value="UDP-N-ACETYL-D-MANNOSAMINE DEHYDROGENASE"/>
    <property type="match status" value="1"/>
</dbReference>
<proteinExistence type="inferred from homology"/>
<dbReference type="InterPro" id="IPR001732">
    <property type="entry name" value="UDP-Glc/GDP-Man_DH_N"/>
</dbReference>
<dbReference type="SUPFAM" id="SSF48179">
    <property type="entry name" value="6-phosphogluconate dehydrogenase C-terminal domain-like"/>
    <property type="match status" value="1"/>
</dbReference>
<dbReference type="SUPFAM" id="SSF52413">
    <property type="entry name" value="UDP-glucose/GDP-mannose dehydrogenase C-terminal domain"/>
    <property type="match status" value="1"/>
</dbReference>
<keyword evidence="2" id="KW-0520">NAD</keyword>
<dbReference type="InterPro" id="IPR017476">
    <property type="entry name" value="UDP-Glc/GDP-Man"/>
</dbReference>
<evidence type="ECO:0000256" key="3">
    <source>
        <dbReference type="PIRNR" id="PIRNR000124"/>
    </source>
</evidence>
<dbReference type="PANTHER" id="PTHR43491:SF1">
    <property type="entry name" value="UDP-N-ACETYL-D-MANNOSAMINE DEHYDROGENASE"/>
    <property type="match status" value="1"/>
</dbReference>
<dbReference type="EMBL" id="JAUSWM010000002">
    <property type="protein sequence ID" value="MDQ0482689.1"/>
    <property type="molecule type" value="Genomic_DNA"/>
</dbReference>
<dbReference type="Gene3D" id="3.40.50.720">
    <property type="entry name" value="NAD(P)-binding Rossmann-like Domain"/>
    <property type="match status" value="2"/>
</dbReference>
<keyword evidence="1 5" id="KW-0560">Oxidoreductase</keyword>
<dbReference type="InterPro" id="IPR036291">
    <property type="entry name" value="NAD(P)-bd_dom_sf"/>
</dbReference>
<dbReference type="GO" id="GO:0047004">
    <property type="term" value="F:UDP-N-acetylglucosamine 6-dehydrogenase activity"/>
    <property type="evidence" value="ECO:0007669"/>
    <property type="project" value="UniProtKB-EC"/>
</dbReference>
<organism evidence="5 6">
    <name type="scientific">Guptibacillus hwajinpoensis</name>
    <dbReference type="NCBI Taxonomy" id="208199"/>
    <lineage>
        <taxon>Bacteria</taxon>
        <taxon>Bacillati</taxon>
        <taxon>Bacillota</taxon>
        <taxon>Bacilli</taxon>
        <taxon>Bacillales</taxon>
        <taxon>Guptibacillaceae</taxon>
        <taxon>Guptibacillus</taxon>
    </lineage>
</organism>
<dbReference type="InterPro" id="IPR008927">
    <property type="entry name" value="6-PGluconate_DH-like_C_sf"/>
</dbReference>
<gene>
    <name evidence="5" type="ORF">QO000_001658</name>
</gene>
<sequence length="437" mass="48434">MGVKSNANIEHKKIGIIGLGYVGLPLALLFVKKGFHVTGIDLDGKKIEQLKNGKSYLPDLSNEEIANTISSERLLVADHYDVIPSLDVVIICVPTPLGKSSNPDLSFLTHAAGELKKRLIKGQVVILESSTYPGTTTEVLQPILEQSGFMTGEDYFLGYSPERIDPGNKDYKLCEIPKVVSGVTVNCEDKICELYSQVFDVVEKVSSTQVAEMTKLLENSYRLINISFINELAMLCDRLNIDIWEVIKAAKTKPYGFSDFYPGPGVGGHCIPVDPLYLSWKGRQHGFVNQFIHLANDVNQQMPGYIIEQVHALLRVKGLVLEDATLLICGVSYKKENGDTRESPPIHIMESLKRSGADVHYHDPFVPKLKINEKTYTSNELTADRLKLIDCVIILTDHMNLPIQFIIDHSSLVLDCRNATHGYKGKAKIVRLGGGGK</sequence>
<dbReference type="NCBIfam" id="TIGR03026">
    <property type="entry name" value="NDP-sugDHase"/>
    <property type="match status" value="1"/>
</dbReference>
<name>A0ABU0K015_9BACL</name>
<dbReference type="Proteomes" id="UP001226720">
    <property type="component" value="Unassembled WGS sequence"/>
</dbReference>
<feature type="domain" description="UDP-glucose/GDP-mannose dehydrogenase C-terminal" evidence="4">
    <location>
        <begin position="327"/>
        <end position="422"/>
    </location>
</feature>
<evidence type="ECO:0000313" key="6">
    <source>
        <dbReference type="Proteomes" id="UP001226720"/>
    </source>
</evidence>
<dbReference type="InterPro" id="IPR028359">
    <property type="entry name" value="UDP_ManNAc/GlcNAc_DH"/>
</dbReference>
<dbReference type="InterPro" id="IPR014027">
    <property type="entry name" value="UDP-Glc/GDP-Man_DH_C"/>
</dbReference>
<evidence type="ECO:0000313" key="5">
    <source>
        <dbReference type="EMBL" id="MDQ0482689.1"/>
    </source>
</evidence>
<dbReference type="Pfam" id="PF03721">
    <property type="entry name" value="UDPG_MGDP_dh_N"/>
    <property type="match status" value="1"/>
</dbReference>
<reference evidence="5" key="1">
    <citation type="submission" date="2023-07" db="EMBL/GenBank/DDBJ databases">
        <title>Genomic Encyclopedia of Type Strains, Phase IV (KMG-IV): sequencing the most valuable type-strain genomes for metagenomic binning, comparative biology and taxonomic classification.</title>
        <authorList>
            <person name="Goeker M."/>
        </authorList>
    </citation>
    <scope>NUCLEOTIDE SEQUENCE [LARGE SCALE GENOMIC DNA]</scope>
    <source>
        <strain evidence="5">JSM 076093</strain>
    </source>
</reference>
<dbReference type="SUPFAM" id="SSF51735">
    <property type="entry name" value="NAD(P)-binding Rossmann-fold domains"/>
    <property type="match status" value="1"/>
</dbReference>
<dbReference type="GeneID" id="301325704"/>
<dbReference type="InterPro" id="IPR036220">
    <property type="entry name" value="UDP-Glc/GDP-Man_DH_C_sf"/>
</dbReference>
<evidence type="ECO:0000256" key="2">
    <source>
        <dbReference type="ARBA" id="ARBA00023027"/>
    </source>
</evidence>
<evidence type="ECO:0000259" key="4">
    <source>
        <dbReference type="SMART" id="SM00984"/>
    </source>
</evidence>
<comment type="similarity">
    <text evidence="3">Belongs to the UDP-glucose/GDP-mannose dehydrogenase family.</text>
</comment>
<dbReference type="Pfam" id="PF00984">
    <property type="entry name" value="UDPG_MGDP_dh"/>
    <property type="match status" value="1"/>
</dbReference>
<dbReference type="EC" id="1.1.1.136" evidence="5"/>
<dbReference type="RefSeq" id="WP_301550455.1">
    <property type="nucleotide sequence ID" value="NZ_JAQRMZ010000001.1"/>
</dbReference>
<evidence type="ECO:0000256" key="1">
    <source>
        <dbReference type="ARBA" id="ARBA00023002"/>
    </source>
</evidence>
<dbReference type="Pfam" id="PF03720">
    <property type="entry name" value="UDPG_MGDP_dh_C"/>
    <property type="match status" value="1"/>
</dbReference>